<keyword evidence="3" id="KW-1185">Reference proteome</keyword>
<gene>
    <name evidence="2" type="ORF">OHA16_33555</name>
</gene>
<reference evidence="2" key="1">
    <citation type="submission" date="2022-10" db="EMBL/GenBank/DDBJ databases">
        <title>The complete genomes of actinobacterial strains from the NBC collection.</title>
        <authorList>
            <person name="Joergensen T.S."/>
            <person name="Alvarez Arevalo M."/>
            <person name="Sterndorff E.B."/>
            <person name="Faurdal D."/>
            <person name="Vuksanovic O."/>
            <person name="Mourched A.-S."/>
            <person name="Charusanti P."/>
            <person name="Shaw S."/>
            <person name="Blin K."/>
            <person name="Weber T."/>
        </authorList>
    </citation>
    <scope>NUCLEOTIDE SEQUENCE</scope>
    <source>
        <strain evidence="2">NBC_00222</strain>
    </source>
</reference>
<dbReference type="Proteomes" id="UP001432222">
    <property type="component" value="Chromosome"/>
</dbReference>
<organism evidence="2 3">
    <name type="scientific">Kitasatospora purpeofusca</name>
    <dbReference type="NCBI Taxonomy" id="67352"/>
    <lineage>
        <taxon>Bacteria</taxon>
        <taxon>Bacillati</taxon>
        <taxon>Actinomycetota</taxon>
        <taxon>Actinomycetes</taxon>
        <taxon>Kitasatosporales</taxon>
        <taxon>Streptomycetaceae</taxon>
        <taxon>Kitasatospora</taxon>
    </lineage>
</organism>
<protein>
    <submittedName>
        <fullName evidence="2">Uncharacterized protein</fullName>
    </submittedName>
</protein>
<name>A0ABZ1U8F9_9ACTN</name>
<evidence type="ECO:0000256" key="1">
    <source>
        <dbReference type="SAM" id="MobiDB-lite"/>
    </source>
</evidence>
<sequence>MSSGLGPANARGITRPVAASATPLHVDTVTWAAITIMTRRITQRQSKRSGQPASRGAQRD</sequence>
<dbReference type="RefSeq" id="WP_328958022.1">
    <property type="nucleotide sequence ID" value="NZ_CP108110.1"/>
</dbReference>
<accession>A0ABZ1U8F9</accession>
<dbReference type="EMBL" id="CP108110">
    <property type="protein sequence ID" value="WUQ87463.1"/>
    <property type="molecule type" value="Genomic_DNA"/>
</dbReference>
<feature type="region of interest" description="Disordered" evidence="1">
    <location>
        <begin position="1"/>
        <end position="21"/>
    </location>
</feature>
<evidence type="ECO:0000313" key="3">
    <source>
        <dbReference type="Proteomes" id="UP001432222"/>
    </source>
</evidence>
<evidence type="ECO:0000313" key="2">
    <source>
        <dbReference type="EMBL" id="WUQ87463.1"/>
    </source>
</evidence>
<feature type="region of interest" description="Disordered" evidence="1">
    <location>
        <begin position="40"/>
        <end position="60"/>
    </location>
</feature>
<proteinExistence type="predicted"/>